<dbReference type="InterPro" id="IPR000515">
    <property type="entry name" value="MetI-like"/>
</dbReference>
<feature type="transmembrane region" description="Helical" evidence="7">
    <location>
        <begin position="130"/>
        <end position="154"/>
    </location>
</feature>
<evidence type="ECO:0000256" key="1">
    <source>
        <dbReference type="ARBA" id="ARBA00004651"/>
    </source>
</evidence>
<comment type="subcellular location">
    <subcellularLocation>
        <location evidence="1 7">Cell membrane</location>
        <topology evidence="1 7">Multi-pass membrane protein</topology>
    </subcellularLocation>
</comment>
<evidence type="ECO:0000256" key="7">
    <source>
        <dbReference type="RuleBase" id="RU363032"/>
    </source>
</evidence>
<evidence type="ECO:0000256" key="2">
    <source>
        <dbReference type="ARBA" id="ARBA00022448"/>
    </source>
</evidence>
<evidence type="ECO:0000256" key="3">
    <source>
        <dbReference type="ARBA" id="ARBA00022475"/>
    </source>
</evidence>
<feature type="domain" description="ABC transmembrane type-1" evidence="8">
    <location>
        <begin position="98"/>
        <end position="322"/>
    </location>
</feature>
<evidence type="ECO:0000259" key="8">
    <source>
        <dbReference type="PROSITE" id="PS50928"/>
    </source>
</evidence>
<evidence type="ECO:0000256" key="6">
    <source>
        <dbReference type="ARBA" id="ARBA00023136"/>
    </source>
</evidence>
<sequence length="332" mass="36313">MVRYLVRRLLLSVGTLVVSSFISFCVVAASGNPLAELRMRPGASQQQMDVLAHEFGLDDPVLVRYWNWLVGFMQGDWGRSVALIEARGDVFTAVIDAMSITVRLVVGAEILALLIGVVVGVLAAVKPYSIFDYIATGTAYVLFSMPVVCVAVVVKNFGVRFNDFLEVVGIDRWLSTAGAPSAGFTGSFGEVVFKYTGTFLLPTLSLALIGFAAYSRFQRSSMLEVMNDDHVRTARAKGLSQSRVIVRHVFRNSLIPVTTAFSLDFGTVLTGAFLVETVFGWPGMGSLLIKSIRQYDPHMLMGWLMVAGAVILLFNLMADVFYGVLDPRIRIS</sequence>
<dbReference type="RefSeq" id="WP_146349118.1">
    <property type="nucleotide sequence ID" value="NZ_VOBR01000001.1"/>
</dbReference>
<dbReference type="Pfam" id="PF00528">
    <property type="entry name" value="BPD_transp_1"/>
    <property type="match status" value="1"/>
</dbReference>
<accession>A0A563F2Z0</accession>
<dbReference type="InterPro" id="IPR035906">
    <property type="entry name" value="MetI-like_sf"/>
</dbReference>
<evidence type="ECO:0000313" key="9">
    <source>
        <dbReference type="EMBL" id="TWP54336.1"/>
    </source>
</evidence>
<proteinExistence type="inferred from homology"/>
<feature type="transmembrane region" description="Helical" evidence="7">
    <location>
        <begin position="100"/>
        <end position="123"/>
    </location>
</feature>
<keyword evidence="5 7" id="KW-1133">Transmembrane helix</keyword>
<dbReference type="AlphaFoldDB" id="A0A563F2Z0"/>
<keyword evidence="2 7" id="KW-0813">Transport</keyword>
<dbReference type="SUPFAM" id="SSF161098">
    <property type="entry name" value="MetI-like"/>
    <property type="match status" value="1"/>
</dbReference>
<comment type="similarity">
    <text evidence="7">Belongs to the binding-protein-dependent transport system permease family.</text>
</comment>
<feature type="transmembrane region" description="Helical" evidence="7">
    <location>
        <begin position="261"/>
        <end position="281"/>
    </location>
</feature>
<evidence type="ECO:0000256" key="4">
    <source>
        <dbReference type="ARBA" id="ARBA00022692"/>
    </source>
</evidence>
<name>A0A563F2Z0_9PSEU</name>
<dbReference type="Proteomes" id="UP000316639">
    <property type="component" value="Unassembled WGS sequence"/>
</dbReference>
<dbReference type="EMBL" id="VOBR01000001">
    <property type="protein sequence ID" value="TWP54336.1"/>
    <property type="molecule type" value="Genomic_DNA"/>
</dbReference>
<keyword evidence="6 7" id="KW-0472">Membrane</keyword>
<keyword evidence="10" id="KW-1185">Reference proteome</keyword>
<dbReference type="OrthoDB" id="147639at2"/>
<dbReference type="PANTHER" id="PTHR30465">
    <property type="entry name" value="INNER MEMBRANE ABC TRANSPORTER"/>
    <property type="match status" value="1"/>
</dbReference>
<evidence type="ECO:0000313" key="10">
    <source>
        <dbReference type="Proteomes" id="UP000316639"/>
    </source>
</evidence>
<dbReference type="CDD" id="cd06261">
    <property type="entry name" value="TM_PBP2"/>
    <property type="match status" value="1"/>
</dbReference>
<evidence type="ECO:0000256" key="5">
    <source>
        <dbReference type="ARBA" id="ARBA00022989"/>
    </source>
</evidence>
<dbReference type="PROSITE" id="PS50928">
    <property type="entry name" value="ABC_TM1"/>
    <property type="match status" value="1"/>
</dbReference>
<keyword evidence="4 7" id="KW-0812">Transmembrane</keyword>
<feature type="transmembrane region" description="Helical" evidence="7">
    <location>
        <begin position="192"/>
        <end position="214"/>
    </location>
</feature>
<reference evidence="9 10" key="1">
    <citation type="submission" date="2019-07" db="EMBL/GenBank/DDBJ databases">
        <title>Lentzea xizangensis sp. nov., isolated from Qinghai-Tibetan Plateau Soils.</title>
        <authorList>
            <person name="Huang J."/>
        </authorList>
    </citation>
    <scope>NUCLEOTIDE SEQUENCE [LARGE SCALE GENOMIC DNA]</scope>
    <source>
        <strain evidence="9 10">FXJ1.1311</strain>
    </source>
</reference>
<keyword evidence="3" id="KW-1003">Cell membrane</keyword>
<protein>
    <submittedName>
        <fullName evidence="9">ABC transporter permease</fullName>
    </submittedName>
</protein>
<dbReference type="GO" id="GO:0005886">
    <property type="term" value="C:plasma membrane"/>
    <property type="evidence" value="ECO:0007669"/>
    <property type="project" value="UniProtKB-SubCell"/>
</dbReference>
<dbReference type="PANTHER" id="PTHR30465:SF0">
    <property type="entry name" value="OLIGOPEPTIDE TRANSPORT SYSTEM PERMEASE PROTEIN APPB"/>
    <property type="match status" value="1"/>
</dbReference>
<feature type="transmembrane region" description="Helical" evidence="7">
    <location>
        <begin position="301"/>
        <end position="325"/>
    </location>
</feature>
<comment type="caution">
    <text evidence="9">The sequence shown here is derived from an EMBL/GenBank/DDBJ whole genome shotgun (WGS) entry which is preliminary data.</text>
</comment>
<dbReference type="InterPro" id="IPR045621">
    <property type="entry name" value="BPD_transp_1_N"/>
</dbReference>
<organism evidence="9 10">
    <name type="scientific">Lentzea tibetensis</name>
    <dbReference type="NCBI Taxonomy" id="2591470"/>
    <lineage>
        <taxon>Bacteria</taxon>
        <taxon>Bacillati</taxon>
        <taxon>Actinomycetota</taxon>
        <taxon>Actinomycetes</taxon>
        <taxon>Pseudonocardiales</taxon>
        <taxon>Pseudonocardiaceae</taxon>
        <taxon>Lentzea</taxon>
    </lineage>
</organism>
<gene>
    <name evidence="9" type="ORF">FKR81_01950</name>
</gene>
<dbReference type="Gene3D" id="1.10.3720.10">
    <property type="entry name" value="MetI-like"/>
    <property type="match status" value="1"/>
</dbReference>
<dbReference type="Pfam" id="PF19300">
    <property type="entry name" value="BPD_transp_1_N"/>
    <property type="match status" value="1"/>
</dbReference>
<dbReference type="GO" id="GO:0055085">
    <property type="term" value="P:transmembrane transport"/>
    <property type="evidence" value="ECO:0007669"/>
    <property type="project" value="InterPro"/>
</dbReference>